<proteinExistence type="predicted"/>
<keyword evidence="5" id="KW-1185">Reference proteome</keyword>
<dbReference type="EMBL" id="PJZF01000092">
    <property type="protein sequence ID" value="PLR29116.1"/>
    <property type="molecule type" value="Genomic_DNA"/>
</dbReference>
<comment type="caution">
    <text evidence="4">The sequence shown here is derived from an EMBL/GenBank/DDBJ whole genome shotgun (WGS) entry which is preliminary data.</text>
</comment>
<dbReference type="GO" id="GO:0003723">
    <property type="term" value="F:RNA binding"/>
    <property type="evidence" value="ECO:0007669"/>
    <property type="project" value="UniProtKB-KW"/>
</dbReference>
<protein>
    <recommendedName>
        <fullName evidence="3">ProQ/FinO domain-containing protein</fullName>
    </recommendedName>
</protein>
<sequence length="124" mass="14269">MPMQTGIKDEMLTAIVRRGLDISEERLQMALRACCASLVYRTRMCSMRFRRDINGVAVEAISKEDKKHAWQQIVDYRLRHKLPQLRPQWLKGSRKKGPMKGRSAQPRKGVKPSRPVQASQPAAR</sequence>
<dbReference type="SUPFAM" id="SSF48657">
    <property type="entry name" value="FinO-like"/>
    <property type="match status" value="1"/>
</dbReference>
<dbReference type="Gene3D" id="1.10.1710.10">
    <property type="entry name" value="ProQ/FinO domain"/>
    <property type="match status" value="1"/>
</dbReference>
<dbReference type="InterPro" id="IPR016103">
    <property type="entry name" value="ProQ/FinO"/>
</dbReference>
<organism evidence="4 5">
    <name type="scientific">Chimaeribacter californicus</name>
    <dbReference type="NCBI Taxonomy" id="2060067"/>
    <lineage>
        <taxon>Bacteria</taxon>
        <taxon>Pseudomonadati</taxon>
        <taxon>Pseudomonadota</taxon>
        <taxon>Gammaproteobacteria</taxon>
        <taxon>Enterobacterales</taxon>
        <taxon>Yersiniaceae</taxon>
        <taxon>Chimaeribacter</taxon>
    </lineage>
</organism>
<evidence type="ECO:0000259" key="3">
    <source>
        <dbReference type="Pfam" id="PF04352"/>
    </source>
</evidence>
<dbReference type="InterPro" id="IPR036442">
    <property type="entry name" value="ProQ/FinO_sf"/>
</dbReference>
<feature type="region of interest" description="Disordered" evidence="2">
    <location>
        <begin position="85"/>
        <end position="124"/>
    </location>
</feature>
<keyword evidence="1" id="KW-0694">RNA-binding</keyword>
<name>A0A2N5DSN0_9GAMM</name>
<feature type="domain" description="ProQ/FinO" evidence="3">
    <location>
        <begin position="2"/>
        <end position="78"/>
    </location>
</feature>
<evidence type="ECO:0000256" key="2">
    <source>
        <dbReference type="SAM" id="MobiDB-lite"/>
    </source>
</evidence>
<evidence type="ECO:0000313" key="4">
    <source>
        <dbReference type="EMBL" id="PLR29116.1"/>
    </source>
</evidence>
<reference evidence="4 5" key="1">
    <citation type="submission" date="2017-12" db="EMBL/GenBank/DDBJ databases">
        <title>Characterization of six clinical isolates of Enterochimera gen. nov., a novel genus of the Yersiniaciae family and the three species Enterochimera arupensis sp. nov., Enterochimera coloradensis sp. nov, and Enterochimera californica sp. nov.</title>
        <authorList>
            <person name="Rossi A."/>
            <person name="Fisher M."/>
        </authorList>
    </citation>
    <scope>NUCLEOTIDE SEQUENCE [LARGE SCALE GENOMIC DNA]</scope>
    <source>
        <strain evidence="5">2015-Iso6</strain>
    </source>
</reference>
<evidence type="ECO:0000256" key="1">
    <source>
        <dbReference type="ARBA" id="ARBA00022884"/>
    </source>
</evidence>
<dbReference type="Pfam" id="PF04352">
    <property type="entry name" value="ProQ"/>
    <property type="match status" value="1"/>
</dbReference>
<dbReference type="Proteomes" id="UP000234240">
    <property type="component" value="Unassembled WGS sequence"/>
</dbReference>
<gene>
    <name evidence="4" type="ORF">CYR55_23035</name>
</gene>
<accession>A0A2N5DSN0</accession>
<evidence type="ECO:0000313" key="5">
    <source>
        <dbReference type="Proteomes" id="UP000234240"/>
    </source>
</evidence>
<dbReference type="AlphaFoldDB" id="A0A2N5DSN0"/>